<feature type="compositionally biased region" description="Low complexity" evidence="24">
    <location>
        <begin position="362"/>
        <end position="372"/>
    </location>
</feature>
<dbReference type="CDD" id="cd07557">
    <property type="entry name" value="trimeric_dUTPase"/>
    <property type="match status" value="1"/>
</dbReference>
<feature type="domain" description="PB1" evidence="26">
    <location>
        <begin position="884"/>
        <end position="958"/>
    </location>
</feature>
<dbReference type="FunFam" id="1.20.120.1630:FF:000009">
    <property type="entry name" value="C-14 sterol reductase"/>
    <property type="match status" value="1"/>
</dbReference>
<dbReference type="PROSITE" id="PS51745">
    <property type="entry name" value="PB1"/>
    <property type="match status" value="2"/>
</dbReference>
<dbReference type="SUPFAM" id="SSF48452">
    <property type="entry name" value="TPR-like"/>
    <property type="match status" value="2"/>
</dbReference>
<evidence type="ECO:0000256" key="23">
    <source>
        <dbReference type="ARBA" id="ARBA00083315"/>
    </source>
</evidence>
<feature type="region of interest" description="Disordered" evidence="24">
    <location>
        <begin position="580"/>
        <end position="760"/>
    </location>
</feature>
<comment type="subunit">
    <text evidence="4">Homotrimer.</text>
</comment>
<evidence type="ECO:0000256" key="19">
    <source>
        <dbReference type="ARBA" id="ARBA00052254"/>
    </source>
</evidence>
<feature type="region of interest" description="Disordered" evidence="24">
    <location>
        <begin position="214"/>
        <end position="470"/>
    </location>
</feature>
<keyword evidence="10" id="KW-0752">Steroid biosynthesis</keyword>
<sequence length="2133" mass="235076">MATANNADVIELQSWVEALEKYDAGDYIHALRQFSTMQSRGQSSKIEFNRAVIHASLGDQKGATELYNSSLRIDPYFAIAHFQSGVCNFMRGRYEHARNDYEASQAQLRGNPHIDYSQLGLAYKLESANINFNIALTFYYSGRPDDGISHIQLARNGASLDQNSVIDDCLRDEAKGYMPYSVQPGVVFRPSDSQIKNLEKKDFIGQAKVVYTDDDGTSPDIPLTQSNNDNKDDVPLTRRLPGGGGTLKRNPTHWQPKLLRRPTLGSRKQSSAETTPVSSGATTPVNEKGGFFGLVRQKTERRKAPTEEMRTKAGLTPDEAATGPKQAAMLSRARTLGSATLAEKRSKSEQDVPSQANQQSLTAAATATTADTHPNKGYTLTDNGNSDTPFASDTDESRTPSRAPSPPPYNHTPQPHQPSNLHHSPSQPQLAPSRARFPTRKTSLRYVSSKFTKNGSSNIPRQEIRRSRSFNEGDDFSLAYNVSDGSEMQATKATQSNQAPTRSNTLLSKLSGRSGVNDSNMNMNHEHRKGKPPAINTLSNVPAGWPRSADTSPLSLFQQTQSHRAPQIPALSIGDALMQAAEQKEEQTADDVVEKPDQTIEKTSQIEESEELEQTPKPTENIELTVTPSTPSQMPDKDFSIKFDERTDTMYDTQNDTSVPSSVSDNSMTNPSNDSGDNNERGSPVDALTTLSGGSPSAQGATGVHSAANAGPFKQPAPLQVQEKPALSRQASALRRRGTYGKVQEQHQQQHQTQPKQGIAIDVSDKMRKMGIEEGNEENDGGFDSAMIKGMSPVEQSSLNAERLLEKGVRVTPGSLHAQTVLESLQGVNGAPILTSMQPAQEAHGIPSPTPLPASTPPNAASAPPPRSPESKSSRSNGSSPQLKVRFKIHYGDDVRGMLVSNETSYDAFLNHILRKFDKSAGSFRVRFKDEDGVKITVQDHSDLELAIDTARLHGNGRSDGKLDICRSDVATFEGRYRDELTIWSRALEAYDREDVAQAVKSFKTIAHTSKIQFNLGMIYDALVMSTEALKCFNRASELDQYLAVSHFQAGVSYFKQNEFNAAIHSFSLCLECLRDNITITYTQLGLKYSLHYAEVQFNLGLCLIAAGRRDHGLNKLRLALIKSEKPEHAVISKVLNNGGIATSLFAVPIGTLFQPPEDKIKNMDVKDYLGRSQLISTSHSYDLSTDFAGVKLVDHKESISNRIGNLERSKTAPSAKTESTSIPILRSKTSFRANLESSIYPKSAVFTEDILTDETTDRTSISESISNPTQSHILGRAYSEDNNHFQNHNSEMYFTRRQFEQPAAELETNMLNGQVSDLHIALDMKRSSPILTLPLHKSRSPPLPTPSTSASSEDSERSFKNAMDEKLNLKPKSTRPTFINRSFGTLRTKSSNLINTKRSSTSIPKGWPSTSENGTGTPMAVSPIGPISSPLPGSFVSTGPGTARGTPSESDTPTSTFLEYKRSVPSFNIRIKIFLNEDVRGMILSAYETSYEKFRSNVHAKFPHIEADRLAIRFKDENDLVTILDESDWEMAIECARVEAEMRERSYGSLEVHCAQRTKEYSFFGPIGTGAITILTPVITYLLYYACPNSYDDGTCKLLQKPALGRLAGSDFWYSLFTLEAFAVYLAWYAFTVFAWAIIPAQWVRGTQLRDGSYKYYKMNALATLLMATGLAAGQILRAGPEGFTYFADNWIPLLTASLVMSIAQSVFCYVSSFTQGKLLALGGNTGNCVHDFFIGRELNPSIGSFDIKTFNELRPGLILWWILDISLACRQLATFGQLTDSMILVVAFHGWYVFDALYNESIILTQMDIVHDGFGYMLAFGDLTWVPFTYSLQARFLAYHPNILGPSGSAAIAALQLLGYYIFRTSNAEKNEFRNGKNPKNLQYMQTKRGTKLLTTGWWGTLRHPNYLGDLIMALAWSLPTGSLTPLTYFYPAYFTVLLIHRALRDDAHCREKYGDDWNAYVEKVPYCIFPKMTKATQVTSLLVKKLCPQAQLPARGSAYAAGYDLFSVEKKVIGAGDKALIDLGISISVPAGTYGRVAPRSGLAAKHHIHTGAGVIDADYRGRVFVLLFNLSQKDFEINQGDRVAQLILEKIETFPVEEVEELSETVRGAGGFGSTGGYGEDNAQEKAQG</sequence>
<dbReference type="Gene3D" id="1.20.120.1630">
    <property type="match status" value="1"/>
</dbReference>
<feature type="compositionally biased region" description="Polar residues" evidence="24">
    <location>
        <begin position="650"/>
        <end position="676"/>
    </location>
</feature>
<feature type="transmembrane region" description="Helical" evidence="25">
    <location>
        <begin position="1564"/>
        <end position="1585"/>
    </location>
</feature>
<keyword evidence="12" id="KW-0560">Oxidoreductase</keyword>
<evidence type="ECO:0000256" key="22">
    <source>
        <dbReference type="ARBA" id="ARBA00077841"/>
    </source>
</evidence>
<evidence type="ECO:0000256" key="5">
    <source>
        <dbReference type="ARBA" id="ARBA00012413"/>
    </source>
</evidence>
<dbReference type="InterPro" id="IPR000270">
    <property type="entry name" value="PB1_dom"/>
</dbReference>
<dbReference type="Gene3D" id="3.10.20.90">
    <property type="entry name" value="Phosphatidylinositol 3-kinase Catalytic Subunit, Chain A, domain 1"/>
    <property type="match status" value="2"/>
</dbReference>
<feature type="domain" description="PB1" evidence="26">
    <location>
        <begin position="1469"/>
        <end position="1558"/>
    </location>
</feature>
<dbReference type="InterPro" id="IPR033704">
    <property type="entry name" value="dUTPase_trimeric"/>
</dbReference>
<organism evidence="27 28">
    <name type="scientific">Wallemia ichthyophaga</name>
    <dbReference type="NCBI Taxonomy" id="245174"/>
    <lineage>
        <taxon>Eukaryota</taxon>
        <taxon>Fungi</taxon>
        <taxon>Dikarya</taxon>
        <taxon>Basidiomycota</taxon>
        <taxon>Wallemiomycotina</taxon>
        <taxon>Wallemiomycetes</taxon>
        <taxon>Wallemiales</taxon>
        <taxon>Wallemiaceae</taxon>
        <taxon>Wallemia</taxon>
    </lineage>
</organism>
<feature type="transmembrane region" description="Helical" evidence="25">
    <location>
        <begin position="1692"/>
        <end position="1712"/>
    </location>
</feature>
<feature type="compositionally biased region" description="Polar residues" evidence="24">
    <location>
        <begin position="445"/>
        <end position="460"/>
    </location>
</feature>
<evidence type="ECO:0000259" key="26">
    <source>
        <dbReference type="PROSITE" id="PS51745"/>
    </source>
</evidence>
<dbReference type="Pfam" id="PF00692">
    <property type="entry name" value="dUTPase"/>
    <property type="match status" value="1"/>
</dbReference>
<comment type="subcellular location">
    <subcellularLocation>
        <location evidence="1">Membrane</location>
        <topology evidence="1">Multi-pass membrane protein</topology>
    </subcellularLocation>
</comment>
<evidence type="ECO:0000256" key="9">
    <source>
        <dbReference type="ARBA" id="ARBA00022857"/>
    </source>
</evidence>
<feature type="compositionally biased region" description="Polar residues" evidence="24">
    <location>
        <begin position="266"/>
        <end position="285"/>
    </location>
</feature>
<dbReference type="PANTHER" id="PTHR21257:SF52">
    <property type="entry name" value="DELTA(14)-STEROL REDUCTASE TM7SF2"/>
    <property type="match status" value="1"/>
</dbReference>
<name>A0A4T0HV88_WALIC</name>
<evidence type="ECO:0000256" key="7">
    <source>
        <dbReference type="ARBA" id="ARBA00022692"/>
    </source>
</evidence>
<dbReference type="GO" id="GO:0006226">
    <property type="term" value="P:dUMP biosynthetic process"/>
    <property type="evidence" value="ECO:0007669"/>
    <property type="project" value="UniProtKB-UniPathway"/>
</dbReference>
<dbReference type="EC" id="1.3.1.70" evidence="5"/>
<evidence type="ECO:0000256" key="3">
    <source>
        <dbReference type="ARBA" id="ARBA00005402"/>
    </source>
</evidence>
<dbReference type="InterPro" id="IPR053793">
    <property type="entry name" value="PB1-like"/>
</dbReference>
<dbReference type="Gene3D" id="1.25.40.10">
    <property type="entry name" value="Tetratricopeptide repeat domain"/>
    <property type="match status" value="2"/>
</dbReference>
<feature type="compositionally biased region" description="Basic and acidic residues" evidence="24">
    <location>
        <begin position="302"/>
        <end position="311"/>
    </location>
</feature>
<evidence type="ECO:0000313" key="27">
    <source>
        <dbReference type="EMBL" id="TIB15387.1"/>
    </source>
</evidence>
<protein>
    <recommendedName>
        <fullName evidence="21">Delta(14)-sterol reductase ERG24</fullName>
        <ecNumber evidence="5">1.3.1.70</ecNumber>
    </recommendedName>
    <alternativeName>
        <fullName evidence="23">C-14 sterol reductase ERG24</fullName>
    </alternativeName>
    <alternativeName>
        <fullName evidence="22">Sterol C14-reductase ERG24</fullName>
    </alternativeName>
</protein>
<keyword evidence="13" id="KW-0756">Sterol biosynthesis</keyword>
<keyword evidence="9" id="KW-0521">NADP</keyword>
<dbReference type="GO" id="GO:0000287">
    <property type="term" value="F:magnesium ion binding"/>
    <property type="evidence" value="ECO:0007669"/>
    <property type="project" value="InterPro"/>
</dbReference>
<comment type="similarity">
    <text evidence="3">Belongs to the ERG4/ERG24 family.</text>
</comment>
<evidence type="ECO:0000256" key="12">
    <source>
        <dbReference type="ARBA" id="ARBA00023002"/>
    </source>
</evidence>
<feature type="compositionally biased region" description="Low complexity" evidence="24">
    <location>
        <begin position="746"/>
        <end position="757"/>
    </location>
</feature>
<evidence type="ECO:0000256" key="25">
    <source>
        <dbReference type="SAM" id="Phobius"/>
    </source>
</evidence>
<dbReference type="InterPro" id="IPR008181">
    <property type="entry name" value="dUTPase"/>
</dbReference>
<feature type="region of interest" description="Disordered" evidence="24">
    <location>
        <begin position="488"/>
        <end position="516"/>
    </location>
</feature>
<evidence type="ECO:0000256" key="4">
    <source>
        <dbReference type="ARBA" id="ARBA00011233"/>
    </source>
</evidence>
<dbReference type="GO" id="GO:0005789">
    <property type="term" value="C:endoplasmic reticulum membrane"/>
    <property type="evidence" value="ECO:0007669"/>
    <property type="project" value="TreeGrafter"/>
</dbReference>
<evidence type="ECO:0000256" key="8">
    <source>
        <dbReference type="ARBA" id="ARBA00022801"/>
    </source>
</evidence>
<dbReference type="PROSITE" id="PS01018">
    <property type="entry name" value="STEROL_REDUCT_2"/>
    <property type="match status" value="1"/>
</dbReference>
<feature type="region of interest" description="Disordered" evidence="24">
    <location>
        <begin position="1334"/>
        <end position="1361"/>
    </location>
</feature>
<keyword evidence="7 25" id="KW-0812">Transmembrane</keyword>
<evidence type="ECO:0000256" key="2">
    <source>
        <dbReference type="ARBA" id="ARBA00005142"/>
    </source>
</evidence>
<evidence type="ECO:0000256" key="18">
    <source>
        <dbReference type="ARBA" id="ARBA00023221"/>
    </source>
</evidence>
<evidence type="ECO:0000256" key="11">
    <source>
        <dbReference type="ARBA" id="ARBA00022989"/>
    </source>
</evidence>
<dbReference type="SMART" id="SM00028">
    <property type="entry name" value="TPR"/>
    <property type="match status" value="5"/>
</dbReference>
<dbReference type="InterPro" id="IPR036157">
    <property type="entry name" value="dUTPase-like_sf"/>
</dbReference>
<comment type="caution">
    <text evidence="27">The sequence shown here is derived from an EMBL/GenBank/DDBJ whole genome shotgun (WGS) entry which is preliminary data.</text>
</comment>
<feature type="compositionally biased region" description="Polar residues" evidence="24">
    <location>
        <begin position="488"/>
        <end position="508"/>
    </location>
</feature>
<evidence type="ECO:0000256" key="15">
    <source>
        <dbReference type="ARBA" id="ARBA00023098"/>
    </source>
</evidence>
<feature type="compositionally biased region" description="Polar residues" evidence="24">
    <location>
        <begin position="411"/>
        <end position="430"/>
    </location>
</feature>
<keyword evidence="6" id="KW-0444">Lipid biosynthesis</keyword>
<comment type="pathway">
    <text evidence="20">Steroid biosynthesis; zymosterol biosynthesis; zymosterol from lanosterol: step 2/6.</text>
</comment>
<gene>
    <name evidence="27" type="ORF">E3P90_00949</name>
</gene>
<feature type="compositionally biased region" description="Gly residues" evidence="24">
    <location>
        <begin position="2112"/>
        <end position="2123"/>
    </location>
</feature>
<evidence type="ECO:0000256" key="14">
    <source>
        <dbReference type="ARBA" id="ARBA00023080"/>
    </source>
</evidence>
<dbReference type="GO" id="GO:0004170">
    <property type="term" value="F:dUTP diphosphatase activity"/>
    <property type="evidence" value="ECO:0007669"/>
    <property type="project" value="InterPro"/>
</dbReference>
<dbReference type="GO" id="GO:0050613">
    <property type="term" value="F:Delta14-sterol reductase activity"/>
    <property type="evidence" value="ECO:0007669"/>
    <property type="project" value="UniProtKB-EC"/>
</dbReference>
<feature type="transmembrane region" description="Helical" evidence="25">
    <location>
        <begin position="1661"/>
        <end position="1680"/>
    </location>
</feature>
<dbReference type="EMBL" id="SPOF01000007">
    <property type="protein sequence ID" value="TIB15387.1"/>
    <property type="molecule type" value="Genomic_DNA"/>
</dbReference>
<dbReference type="Pfam" id="PF00564">
    <property type="entry name" value="PB1"/>
    <property type="match status" value="1"/>
</dbReference>
<evidence type="ECO:0000256" key="20">
    <source>
        <dbReference type="ARBA" id="ARBA00060638"/>
    </source>
</evidence>
<evidence type="ECO:0000256" key="6">
    <source>
        <dbReference type="ARBA" id="ARBA00022516"/>
    </source>
</evidence>
<evidence type="ECO:0000256" key="24">
    <source>
        <dbReference type="SAM" id="MobiDB-lite"/>
    </source>
</evidence>
<evidence type="ECO:0000256" key="1">
    <source>
        <dbReference type="ARBA" id="ARBA00004141"/>
    </source>
</evidence>
<feature type="region of interest" description="Disordered" evidence="24">
    <location>
        <begin position="1397"/>
        <end position="1417"/>
    </location>
</feature>
<dbReference type="Proteomes" id="UP000306954">
    <property type="component" value="Unassembled WGS sequence"/>
</dbReference>
<feature type="compositionally biased region" description="Polar residues" evidence="24">
    <location>
        <begin position="378"/>
        <end position="391"/>
    </location>
</feature>
<dbReference type="UniPathway" id="UPA00610">
    <property type="reaction ID" value="UER00666"/>
</dbReference>
<comment type="pathway">
    <text evidence="2">Pyrimidine metabolism; dUMP biosynthesis; dUMP from dCTP (dUTP route): step 2/2.</text>
</comment>
<feature type="compositionally biased region" description="Polar residues" evidence="24">
    <location>
        <begin position="689"/>
        <end position="700"/>
    </location>
</feature>
<dbReference type="NCBIfam" id="TIGR00576">
    <property type="entry name" value="dut"/>
    <property type="match status" value="1"/>
</dbReference>
<dbReference type="InterPro" id="IPR029054">
    <property type="entry name" value="dUTPase-like"/>
</dbReference>
<dbReference type="InterPro" id="IPR011990">
    <property type="entry name" value="TPR-like_helical_dom_sf"/>
</dbReference>
<evidence type="ECO:0000256" key="16">
    <source>
        <dbReference type="ARBA" id="ARBA00023136"/>
    </source>
</evidence>
<dbReference type="PANTHER" id="PTHR21257">
    <property type="entry name" value="DELTA(14)-STEROL REDUCTASE"/>
    <property type="match status" value="1"/>
</dbReference>
<keyword evidence="16 25" id="KW-0472">Membrane</keyword>
<dbReference type="InterPro" id="IPR001171">
    <property type="entry name" value="ERG24_DHCR-like"/>
</dbReference>
<keyword evidence="14" id="KW-0546">Nucleotide metabolism</keyword>
<comment type="catalytic activity">
    <reaction evidence="19">
        <text>4,4-dimethyl-5alpha-cholesta-8,24-dien-3beta-ol + NADP(+) = 4,4-dimethyl-5alpha-cholesta-8,14,24-trien-3beta-ol + NADPH + H(+)</text>
        <dbReference type="Rhea" id="RHEA:18561"/>
        <dbReference type="ChEBI" id="CHEBI:15378"/>
        <dbReference type="ChEBI" id="CHEBI:17813"/>
        <dbReference type="ChEBI" id="CHEBI:18364"/>
        <dbReference type="ChEBI" id="CHEBI:57783"/>
        <dbReference type="ChEBI" id="CHEBI:58349"/>
        <dbReference type="EC" id="1.3.1.70"/>
    </reaction>
    <physiologicalReaction direction="right-to-left" evidence="19">
        <dbReference type="Rhea" id="RHEA:18563"/>
    </physiologicalReaction>
</comment>
<feature type="compositionally biased region" description="Basic and acidic residues" evidence="24">
    <location>
        <begin position="635"/>
        <end position="649"/>
    </location>
</feature>
<keyword evidence="17" id="KW-1207">Sterol metabolism</keyword>
<dbReference type="GO" id="GO:0006696">
    <property type="term" value="P:ergosterol biosynthetic process"/>
    <property type="evidence" value="ECO:0007669"/>
    <property type="project" value="TreeGrafter"/>
</dbReference>
<dbReference type="SUPFAM" id="SSF54277">
    <property type="entry name" value="CAD &amp; PB1 domains"/>
    <property type="match status" value="2"/>
</dbReference>
<keyword evidence="8" id="KW-0378">Hydrolase</keyword>
<dbReference type="Gene3D" id="2.70.40.10">
    <property type="match status" value="1"/>
</dbReference>
<evidence type="ECO:0000313" key="28">
    <source>
        <dbReference type="Proteomes" id="UP000306954"/>
    </source>
</evidence>
<keyword evidence="15" id="KW-0443">Lipid metabolism</keyword>
<reference evidence="27 28" key="1">
    <citation type="submission" date="2019-03" db="EMBL/GenBank/DDBJ databases">
        <title>Sequencing 23 genomes of Wallemia ichthyophaga.</title>
        <authorList>
            <person name="Gostincar C."/>
        </authorList>
    </citation>
    <scope>NUCLEOTIDE SEQUENCE [LARGE SCALE GENOMIC DNA]</scope>
    <source>
        <strain evidence="27 28">EXF-8621</strain>
    </source>
</reference>
<feature type="compositionally biased region" description="Basic and acidic residues" evidence="24">
    <location>
        <begin position="582"/>
        <end position="600"/>
    </location>
</feature>
<feature type="region of interest" description="Disordered" evidence="24">
    <location>
        <begin position="840"/>
        <end position="883"/>
    </location>
</feature>
<feature type="compositionally biased region" description="Polar residues" evidence="24">
    <location>
        <begin position="351"/>
        <end position="361"/>
    </location>
</feature>
<feature type="region of interest" description="Disordered" evidence="24">
    <location>
        <begin position="2112"/>
        <end position="2133"/>
    </location>
</feature>
<evidence type="ECO:0000256" key="13">
    <source>
        <dbReference type="ARBA" id="ARBA00023011"/>
    </source>
</evidence>
<evidence type="ECO:0000256" key="10">
    <source>
        <dbReference type="ARBA" id="ARBA00022955"/>
    </source>
</evidence>
<dbReference type="InterPro" id="IPR019734">
    <property type="entry name" value="TPR_rpt"/>
</dbReference>
<evidence type="ECO:0000256" key="21">
    <source>
        <dbReference type="ARBA" id="ARBA00074394"/>
    </source>
</evidence>
<keyword evidence="18" id="KW-0753">Steroid metabolism</keyword>
<feature type="compositionally biased region" description="Polar residues" evidence="24">
    <location>
        <begin position="616"/>
        <end position="633"/>
    </location>
</feature>
<evidence type="ECO:0000256" key="17">
    <source>
        <dbReference type="ARBA" id="ARBA00023166"/>
    </source>
</evidence>
<dbReference type="InterPro" id="IPR018083">
    <property type="entry name" value="Sterol_reductase_CS"/>
</dbReference>
<dbReference type="SUPFAM" id="SSF51283">
    <property type="entry name" value="dUTPase-like"/>
    <property type="match status" value="1"/>
</dbReference>
<accession>A0A4T0HV88</accession>
<keyword evidence="11 25" id="KW-1133">Transmembrane helix</keyword>
<dbReference type="SMART" id="SM00666">
    <property type="entry name" value="PB1"/>
    <property type="match status" value="2"/>
</dbReference>
<proteinExistence type="inferred from homology"/>
<dbReference type="GO" id="GO:0046081">
    <property type="term" value="P:dUTP catabolic process"/>
    <property type="evidence" value="ECO:0007669"/>
    <property type="project" value="InterPro"/>
</dbReference>
<feature type="transmembrane region" description="Helical" evidence="25">
    <location>
        <begin position="1613"/>
        <end position="1640"/>
    </location>
</feature>
<dbReference type="Pfam" id="PF01222">
    <property type="entry name" value="ERG4_ERG24"/>
    <property type="match status" value="1"/>
</dbReference>
<dbReference type="NCBIfam" id="NF001862">
    <property type="entry name" value="PRK00601.1"/>
    <property type="match status" value="1"/>
</dbReference>